<dbReference type="AlphaFoldDB" id="A0A5P1F5X9"/>
<proteinExistence type="predicted"/>
<keyword evidence="2" id="KW-1185">Reference proteome</keyword>
<dbReference type="EMBL" id="CM007384">
    <property type="protein sequence ID" value="ONK73163.1"/>
    <property type="molecule type" value="Genomic_DNA"/>
</dbReference>
<dbReference type="Gramene" id="ONK73163">
    <property type="protein sequence ID" value="ONK73163"/>
    <property type="gene ID" value="A4U43_C04F27920"/>
</dbReference>
<organism evidence="1 2">
    <name type="scientific">Asparagus officinalis</name>
    <name type="common">Garden asparagus</name>
    <dbReference type="NCBI Taxonomy" id="4686"/>
    <lineage>
        <taxon>Eukaryota</taxon>
        <taxon>Viridiplantae</taxon>
        <taxon>Streptophyta</taxon>
        <taxon>Embryophyta</taxon>
        <taxon>Tracheophyta</taxon>
        <taxon>Spermatophyta</taxon>
        <taxon>Magnoliopsida</taxon>
        <taxon>Liliopsida</taxon>
        <taxon>Asparagales</taxon>
        <taxon>Asparagaceae</taxon>
        <taxon>Asparagoideae</taxon>
        <taxon>Asparagus</taxon>
    </lineage>
</organism>
<gene>
    <name evidence="1" type="ORF">A4U43_C04F27920</name>
</gene>
<dbReference type="Proteomes" id="UP000243459">
    <property type="component" value="Chromosome 4"/>
</dbReference>
<name>A0A5P1F5X9_ASPOF</name>
<sequence>MYATMPGSGNVTLLQRYECSKWLVRYLAGVRRILQNKDHYRLYCCFPLIDGLSPGDEFEDSTSCKEPIPLDNKEEQVDYGQDDTDVYLTEPKDVGNFSDVGGSDDESDFRIMGEDMLLSLPLSG</sequence>
<accession>A0A5P1F5X9</accession>
<reference evidence="2" key="1">
    <citation type="journal article" date="2017" name="Nat. Commun.">
        <title>The asparagus genome sheds light on the origin and evolution of a young Y chromosome.</title>
        <authorList>
            <person name="Harkess A."/>
            <person name="Zhou J."/>
            <person name="Xu C."/>
            <person name="Bowers J.E."/>
            <person name="Van der Hulst R."/>
            <person name="Ayyampalayam S."/>
            <person name="Mercati F."/>
            <person name="Riccardi P."/>
            <person name="McKain M.R."/>
            <person name="Kakrana A."/>
            <person name="Tang H."/>
            <person name="Ray J."/>
            <person name="Groenendijk J."/>
            <person name="Arikit S."/>
            <person name="Mathioni S.M."/>
            <person name="Nakano M."/>
            <person name="Shan H."/>
            <person name="Telgmann-Rauber A."/>
            <person name="Kanno A."/>
            <person name="Yue Z."/>
            <person name="Chen H."/>
            <person name="Li W."/>
            <person name="Chen Y."/>
            <person name="Xu X."/>
            <person name="Zhang Y."/>
            <person name="Luo S."/>
            <person name="Chen H."/>
            <person name="Gao J."/>
            <person name="Mao Z."/>
            <person name="Pires J.C."/>
            <person name="Luo M."/>
            <person name="Kudrna D."/>
            <person name="Wing R.A."/>
            <person name="Meyers B.C."/>
            <person name="Yi K."/>
            <person name="Kong H."/>
            <person name="Lavrijsen P."/>
            <person name="Sunseri F."/>
            <person name="Falavigna A."/>
            <person name="Ye Y."/>
            <person name="Leebens-Mack J.H."/>
            <person name="Chen G."/>
        </authorList>
    </citation>
    <scope>NUCLEOTIDE SEQUENCE [LARGE SCALE GENOMIC DNA]</scope>
    <source>
        <strain evidence="2">cv. DH0086</strain>
    </source>
</reference>
<evidence type="ECO:0000313" key="1">
    <source>
        <dbReference type="EMBL" id="ONK73163.1"/>
    </source>
</evidence>
<protein>
    <submittedName>
        <fullName evidence="1">Uncharacterized protein</fullName>
    </submittedName>
</protein>
<evidence type="ECO:0000313" key="2">
    <source>
        <dbReference type="Proteomes" id="UP000243459"/>
    </source>
</evidence>